<protein>
    <submittedName>
        <fullName evidence="5">Putative transcriptional regulator</fullName>
    </submittedName>
</protein>
<evidence type="ECO:0000256" key="1">
    <source>
        <dbReference type="ARBA" id="ARBA00011046"/>
    </source>
</evidence>
<keyword evidence="2" id="KW-0805">Transcription regulation</keyword>
<dbReference type="InterPro" id="IPR036390">
    <property type="entry name" value="WH_DNA-bd_sf"/>
</dbReference>
<dbReference type="GO" id="GO:0045892">
    <property type="term" value="P:negative regulation of DNA-templated transcription"/>
    <property type="evidence" value="ECO:0007669"/>
    <property type="project" value="InterPro"/>
</dbReference>
<evidence type="ECO:0000313" key="6">
    <source>
        <dbReference type="Proteomes" id="UP000294257"/>
    </source>
</evidence>
<gene>
    <name evidence="5" type="ORF">EV193_10194</name>
</gene>
<evidence type="ECO:0000256" key="4">
    <source>
        <dbReference type="ARBA" id="ARBA00023163"/>
    </source>
</evidence>
<dbReference type="OrthoDB" id="9813987at2"/>
<dbReference type="Gene3D" id="6.10.140.850">
    <property type="match status" value="1"/>
</dbReference>
<keyword evidence="4" id="KW-0804">Transcription</keyword>
<sequence>MSGFGDLERAVMEVLWSRPHPSTVRDVADRLADRNLAYTTVMTVLDRLQKKGVVRRQRVGRAWQYLPADSKDAYVTQLIFDALDFTGDRDAVLARFARSVSPAEAEVLRAALDQAAERNEKRR</sequence>
<keyword evidence="3" id="KW-0238">DNA-binding</keyword>
<dbReference type="Gene3D" id="1.10.10.10">
    <property type="entry name" value="Winged helix-like DNA-binding domain superfamily/Winged helix DNA-binding domain"/>
    <property type="match status" value="1"/>
</dbReference>
<dbReference type="EMBL" id="SGWQ01000001">
    <property type="protein sequence ID" value="RZS44219.1"/>
    <property type="molecule type" value="Genomic_DNA"/>
</dbReference>
<evidence type="ECO:0000256" key="3">
    <source>
        <dbReference type="ARBA" id="ARBA00023125"/>
    </source>
</evidence>
<dbReference type="AlphaFoldDB" id="A0A4Q7L3P3"/>
<proteinExistence type="inferred from homology"/>
<comment type="similarity">
    <text evidence="1">Belongs to the BlaI transcriptional regulatory family.</text>
</comment>
<accession>A0A4Q7L3P3</accession>
<name>A0A4Q7L3P3_9PSEU</name>
<dbReference type="GO" id="GO:0003677">
    <property type="term" value="F:DNA binding"/>
    <property type="evidence" value="ECO:0007669"/>
    <property type="project" value="UniProtKB-KW"/>
</dbReference>
<organism evidence="5 6">
    <name type="scientific">Herbihabitans rhizosphaerae</name>
    <dbReference type="NCBI Taxonomy" id="1872711"/>
    <lineage>
        <taxon>Bacteria</taxon>
        <taxon>Bacillati</taxon>
        <taxon>Actinomycetota</taxon>
        <taxon>Actinomycetes</taxon>
        <taxon>Pseudonocardiales</taxon>
        <taxon>Pseudonocardiaceae</taxon>
        <taxon>Herbihabitans</taxon>
    </lineage>
</organism>
<dbReference type="Pfam" id="PF03965">
    <property type="entry name" value="Penicillinase_R"/>
    <property type="match status" value="1"/>
</dbReference>
<comment type="caution">
    <text evidence="5">The sequence shown here is derived from an EMBL/GenBank/DDBJ whole genome shotgun (WGS) entry which is preliminary data.</text>
</comment>
<dbReference type="RefSeq" id="WP_130341932.1">
    <property type="nucleotide sequence ID" value="NZ_SGWQ01000001.1"/>
</dbReference>
<evidence type="ECO:0000256" key="2">
    <source>
        <dbReference type="ARBA" id="ARBA00023015"/>
    </source>
</evidence>
<keyword evidence="6" id="KW-1185">Reference proteome</keyword>
<dbReference type="Proteomes" id="UP000294257">
    <property type="component" value="Unassembled WGS sequence"/>
</dbReference>
<dbReference type="PIRSF" id="PIRSF019455">
    <property type="entry name" value="CopR_AtkY"/>
    <property type="match status" value="1"/>
</dbReference>
<reference evidence="5 6" key="1">
    <citation type="submission" date="2019-02" db="EMBL/GenBank/DDBJ databases">
        <title>Genomic Encyclopedia of Type Strains, Phase IV (KMG-IV): sequencing the most valuable type-strain genomes for metagenomic binning, comparative biology and taxonomic classification.</title>
        <authorList>
            <person name="Goeker M."/>
        </authorList>
    </citation>
    <scope>NUCLEOTIDE SEQUENCE [LARGE SCALE GENOMIC DNA]</scope>
    <source>
        <strain evidence="5 6">DSM 101727</strain>
    </source>
</reference>
<evidence type="ECO:0000313" key="5">
    <source>
        <dbReference type="EMBL" id="RZS44219.1"/>
    </source>
</evidence>
<dbReference type="SUPFAM" id="SSF46785">
    <property type="entry name" value="Winged helix' DNA-binding domain"/>
    <property type="match status" value="1"/>
</dbReference>
<dbReference type="InterPro" id="IPR036388">
    <property type="entry name" value="WH-like_DNA-bd_sf"/>
</dbReference>
<dbReference type="InterPro" id="IPR005650">
    <property type="entry name" value="BlaI_family"/>
</dbReference>